<accession>A0ABW7AQD5</accession>
<reference evidence="1 2" key="1">
    <citation type="submission" date="2024-10" db="EMBL/GenBank/DDBJ databases">
        <authorList>
            <person name="Topkara A.R."/>
            <person name="Saygin H."/>
        </authorList>
    </citation>
    <scope>NUCLEOTIDE SEQUENCE [LARGE SCALE GENOMIC DNA]</scope>
    <source>
        <strain evidence="1 2">M3C6</strain>
    </source>
</reference>
<keyword evidence="2" id="KW-1185">Reference proteome</keyword>
<gene>
    <name evidence="1" type="ORF">ACFLIM_41165</name>
</gene>
<sequence>MPILAISGPDNVGKTSQIRLLTRRIPGSSDAGRLDDFDPRWQQAHAGGLAHWWFTDAPLEEVADVLACSYLERARHAHRREGLVLMDRGHSMLEASVVATAAVRLGLDHEHAADHARRLLAPYDGDLGQAFADMAEIMLLHADDPATGAARALSRERSTTARYRAYQHMLNRHLHQRPHPSSATIVTGTQPIIQVQRQLCRLLPDHGIDVLPPTICGVHVIALGGLSECGKSSAGAYLAERHGSARLKIGYLLQAAAARHQIADVYALPPLLAAELLVDELDRYCAAHHYQEIVSIESLHSRDLCGALKPLLGDGVTVAYLDADLRVRQERGTAGPGDVTERDAVKRSRGADQVKTLADVVVDNNGPLYALYHRLDRLVRERAWTLASPRLTGIDALGLPDHLTGFLRALTGELTPALVDLVAVTGSASRGGYHDGWSDLDIVLLADGEPDTAAIGDVVARHEPRLDGVKLGLTLISAAECRAGVLPSRLLHTLASITAGTTPVLWHSPGLRLPRPAPATVAVASAADATAAAVQIRRLLIRRPLQVRSLYKQTALLAKIVLGAEGQHHVGDADALAAFLTLTSLTAPAAELPGHTNPETVAGLARQVLGWWLASLREAR</sequence>
<comment type="caution">
    <text evidence="1">The sequence shown here is derived from an EMBL/GenBank/DDBJ whole genome shotgun (WGS) entry which is preliminary data.</text>
</comment>
<evidence type="ECO:0000313" key="2">
    <source>
        <dbReference type="Proteomes" id="UP001603978"/>
    </source>
</evidence>
<dbReference type="RefSeq" id="WP_393174558.1">
    <property type="nucleotide sequence ID" value="NZ_JBICRM010000038.1"/>
</dbReference>
<protein>
    <recommendedName>
        <fullName evidence="3">Polymerase nucleotidyl transferase domain-containing protein</fullName>
    </recommendedName>
</protein>
<evidence type="ECO:0008006" key="3">
    <source>
        <dbReference type="Google" id="ProtNLM"/>
    </source>
</evidence>
<organism evidence="1 2">
    <name type="scientific">Nonomuraea marmarensis</name>
    <dbReference type="NCBI Taxonomy" id="3351344"/>
    <lineage>
        <taxon>Bacteria</taxon>
        <taxon>Bacillati</taxon>
        <taxon>Actinomycetota</taxon>
        <taxon>Actinomycetes</taxon>
        <taxon>Streptosporangiales</taxon>
        <taxon>Streptosporangiaceae</taxon>
        <taxon>Nonomuraea</taxon>
    </lineage>
</organism>
<dbReference type="EMBL" id="JBICRM010000038">
    <property type="protein sequence ID" value="MFG1709611.1"/>
    <property type="molecule type" value="Genomic_DNA"/>
</dbReference>
<dbReference type="SUPFAM" id="SSF52540">
    <property type="entry name" value="P-loop containing nucleoside triphosphate hydrolases"/>
    <property type="match status" value="2"/>
</dbReference>
<dbReference type="Gene3D" id="3.40.50.300">
    <property type="entry name" value="P-loop containing nucleotide triphosphate hydrolases"/>
    <property type="match status" value="2"/>
</dbReference>
<dbReference type="InterPro" id="IPR027417">
    <property type="entry name" value="P-loop_NTPase"/>
</dbReference>
<dbReference type="Proteomes" id="UP001603978">
    <property type="component" value="Unassembled WGS sequence"/>
</dbReference>
<proteinExistence type="predicted"/>
<evidence type="ECO:0000313" key="1">
    <source>
        <dbReference type="EMBL" id="MFG1709611.1"/>
    </source>
</evidence>
<name>A0ABW7AQD5_9ACTN</name>